<proteinExistence type="predicted"/>
<evidence type="ECO:0000313" key="3">
    <source>
        <dbReference type="Proteomes" id="UP001220010"/>
    </source>
</evidence>
<gene>
    <name evidence="2" type="ORF">P0O15_01990</name>
</gene>
<sequence>MVIDRYIADEMLIRLARWLRMAGQDVSPPPDGSDDSGLIEVALKEGRVLLTRDRHLARRCEKAGARCILVRSSQLDDQLLQMKEAGLSLALSTVRCTLCNGILEEVEGSDLSGSTKPEEATAWRCKVCGKIYWRGSHWHRIRERLDDKEL</sequence>
<protein>
    <submittedName>
        <fullName evidence="2">Mut7-C RNAse domain-containing protein</fullName>
    </submittedName>
</protein>
<accession>A0ABT5X5I5</accession>
<organism evidence="2 3">
    <name type="scientific">Candidatus Methanocrinis natronophilus</name>
    <dbReference type="NCBI Taxonomy" id="3033396"/>
    <lineage>
        <taxon>Archaea</taxon>
        <taxon>Methanobacteriati</taxon>
        <taxon>Methanobacteriota</taxon>
        <taxon>Stenosarchaea group</taxon>
        <taxon>Methanomicrobia</taxon>
        <taxon>Methanotrichales</taxon>
        <taxon>Methanotrichaceae</taxon>
        <taxon>Methanocrinis</taxon>
    </lineage>
</organism>
<dbReference type="Proteomes" id="UP001220010">
    <property type="component" value="Unassembled WGS sequence"/>
</dbReference>
<name>A0ABT5X5I5_9EURY</name>
<evidence type="ECO:0000259" key="1">
    <source>
        <dbReference type="Pfam" id="PF01927"/>
    </source>
</evidence>
<keyword evidence="3" id="KW-1185">Reference proteome</keyword>
<reference evidence="2 3" key="1">
    <citation type="submission" date="2023-03" db="EMBL/GenBank/DDBJ databases">
        <title>WGS of Methanotrichaceae archaeon Mx.</title>
        <authorList>
            <person name="Sorokin D.Y."/>
            <person name="Merkel A.Y."/>
        </authorList>
    </citation>
    <scope>NUCLEOTIDE SEQUENCE [LARGE SCALE GENOMIC DNA]</scope>
    <source>
        <strain evidence="2 3">Mx</strain>
    </source>
</reference>
<feature type="domain" description="Mut7-C RNAse" evidence="1">
    <location>
        <begin position="5"/>
        <end position="144"/>
    </location>
</feature>
<dbReference type="Pfam" id="PF01927">
    <property type="entry name" value="Mut7-C"/>
    <property type="match status" value="1"/>
</dbReference>
<dbReference type="RefSeq" id="WP_316965705.1">
    <property type="nucleotide sequence ID" value="NZ_JARFPK010000005.1"/>
</dbReference>
<comment type="caution">
    <text evidence="2">The sequence shown here is derived from an EMBL/GenBank/DDBJ whole genome shotgun (WGS) entry which is preliminary data.</text>
</comment>
<dbReference type="EMBL" id="JARFPK010000005">
    <property type="protein sequence ID" value="MDF0589949.1"/>
    <property type="molecule type" value="Genomic_DNA"/>
</dbReference>
<dbReference type="PANTHER" id="PTHR39081">
    <property type="entry name" value="MUT7-C DOMAIN-CONTAINING PROTEIN"/>
    <property type="match status" value="1"/>
</dbReference>
<dbReference type="PANTHER" id="PTHR39081:SF1">
    <property type="entry name" value="MUT7-C RNASE DOMAIN-CONTAINING PROTEIN"/>
    <property type="match status" value="1"/>
</dbReference>
<dbReference type="InterPro" id="IPR002782">
    <property type="entry name" value="Mut7-C_RNAse_dom"/>
</dbReference>
<evidence type="ECO:0000313" key="2">
    <source>
        <dbReference type="EMBL" id="MDF0589949.1"/>
    </source>
</evidence>